<dbReference type="EMBL" id="JACHEW010000001">
    <property type="protein sequence ID" value="MBB6015114.1"/>
    <property type="molecule type" value="Genomic_DNA"/>
</dbReference>
<organism evidence="2 3">
    <name type="scientific">Deinococcus radiopugnans ATCC 19172</name>
    <dbReference type="NCBI Taxonomy" id="585398"/>
    <lineage>
        <taxon>Bacteria</taxon>
        <taxon>Thermotogati</taxon>
        <taxon>Deinococcota</taxon>
        <taxon>Deinococci</taxon>
        <taxon>Deinococcales</taxon>
        <taxon>Deinococcaceae</taxon>
        <taxon>Deinococcus</taxon>
    </lineage>
</organism>
<dbReference type="RefSeq" id="WP_249039080.1">
    <property type="nucleotide sequence ID" value="NZ_JACHEW010000001.1"/>
</dbReference>
<comment type="caution">
    <text evidence="2">The sequence shown here is derived from an EMBL/GenBank/DDBJ whole genome shotgun (WGS) entry which is preliminary data.</text>
</comment>
<accession>A0ABR6NNV3</accession>
<name>A0ABR6NNV3_9DEIO</name>
<dbReference type="Gene3D" id="3.40.50.300">
    <property type="entry name" value="P-loop containing nucleotide triphosphate hydrolases"/>
    <property type="match status" value="1"/>
</dbReference>
<sequence length="198" mass="21916">MQGTLYHLGWKNVQIEHESWRMARALGESVADMLADCINVAMVDLKGRGKTQTEGLLARDAIDAGHSALVVSWAEWVDEVQSDYTRRARTQAEHVATLAGPDLLVLDDVGAGGSKEGEIERKLFTRVIGARYNARKPTVITANLSKKELEAAMGDRAFDRIQHACEWVVFDGPQYRAEVESARVQGTLARIRQAAGRR</sequence>
<proteinExistence type="predicted"/>
<evidence type="ECO:0000313" key="2">
    <source>
        <dbReference type="EMBL" id="MBB6015114.1"/>
    </source>
</evidence>
<evidence type="ECO:0000259" key="1">
    <source>
        <dbReference type="Pfam" id="PF01695"/>
    </source>
</evidence>
<protein>
    <submittedName>
        <fullName evidence="2">DNA replication protein DnaC</fullName>
    </submittedName>
</protein>
<feature type="domain" description="IstB-like ATP-binding" evidence="1">
    <location>
        <begin position="34"/>
        <end position="178"/>
    </location>
</feature>
<dbReference type="InterPro" id="IPR002611">
    <property type="entry name" value="IstB_ATP-bd"/>
</dbReference>
<keyword evidence="3" id="KW-1185">Reference proteome</keyword>
<evidence type="ECO:0000313" key="3">
    <source>
        <dbReference type="Proteomes" id="UP000629870"/>
    </source>
</evidence>
<gene>
    <name evidence="2" type="ORF">HNQ04_000338</name>
</gene>
<dbReference type="Pfam" id="PF01695">
    <property type="entry name" value="IstB_IS21"/>
    <property type="match status" value="1"/>
</dbReference>
<dbReference type="InterPro" id="IPR027417">
    <property type="entry name" value="P-loop_NTPase"/>
</dbReference>
<dbReference type="SUPFAM" id="SSF52540">
    <property type="entry name" value="P-loop containing nucleoside triphosphate hydrolases"/>
    <property type="match status" value="1"/>
</dbReference>
<reference evidence="2 3" key="1">
    <citation type="submission" date="2020-08" db="EMBL/GenBank/DDBJ databases">
        <title>Genomic Encyclopedia of Type Strains, Phase IV (KMG-IV): sequencing the most valuable type-strain genomes for metagenomic binning, comparative biology and taxonomic classification.</title>
        <authorList>
            <person name="Goeker M."/>
        </authorList>
    </citation>
    <scope>NUCLEOTIDE SEQUENCE [LARGE SCALE GENOMIC DNA]</scope>
    <source>
        <strain evidence="2 3">DSM 12027</strain>
    </source>
</reference>
<dbReference type="Proteomes" id="UP000629870">
    <property type="component" value="Unassembled WGS sequence"/>
</dbReference>